<keyword evidence="2" id="KW-0378">Hydrolase</keyword>
<evidence type="ECO:0000313" key="4">
    <source>
        <dbReference type="EMBL" id="AFC30600.1"/>
    </source>
</evidence>
<evidence type="ECO:0000256" key="2">
    <source>
        <dbReference type="ARBA" id="ARBA00022801"/>
    </source>
</evidence>
<dbReference type="STRING" id="1116391.PM3016_3787"/>
<dbReference type="EMBL" id="CP003235">
    <property type="protein sequence ID" value="AFC30600.1"/>
    <property type="molecule type" value="Genomic_DNA"/>
</dbReference>
<dbReference type="KEGG" id="pmq:PM3016_3787"/>
<accession>H6ND87</accession>
<dbReference type="GO" id="GO:0016787">
    <property type="term" value="F:hydrolase activity"/>
    <property type="evidence" value="ECO:0007669"/>
    <property type="project" value="UniProtKB-KW"/>
</dbReference>
<dbReference type="FunFam" id="3.40.50.1820:FF:000089">
    <property type="entry name" value="Alpha/beta hydrolase"/>
    <property type="match status" value="1"/>
</dbReference>
<keyword evidence="5" id="KW-1185">Reference proteome</keyword>
<protein>
    <submittedName>
        <fullName evidence="4">Lipase/esterase</fullName>
    </submittedName>
</protein>
<evidence type="ECO:0000313" key="5">
    <source>
        <dbReference type="Proteomes" id="UP000007523"/>
    </source>
</evidence>
<organism evidence="4 5">
    <name type="scientific">Paenibacillus mucilaginosus 3016</name>
    <dbReference type="NCBI Taxonomy" id="1116391"/>
    <lineage>
        <taxon>Bacteria</taxon>
        <taxon>Bacillati</taxon>
        <taxon>Bacillota</taxon>
        <taxon>Bacilli</taxon>
        <taxon>Bacillales</taxon>
        <taxon>Paenibacillaceae</taxon>
        <taxon>Paenibacillus</taxon>
    </lineage>
</organism>
<name>H6ND87_9BACL</name>
<sequence>MPLDPQVQVVLEQMKLKGVPPLHELPVVKAREIYRSALAASPEEVYKIENRLIPGPSGEITVRIYTPEGEGPFPVIVYFHGGGWVVGDLDTVDVLCRKLVNGVNCVVVSVDYRLAPEHKFPSASDDAYAAVVWAAKNASSIRADSNRIAVGGDSAGGNLAAVVTLMARDRGFPSLVYQMLVCPVTNYSFETDSYRDNADGYGLTTSTMRWYWNHYLANERDGKNPYASPLLAADLSGLPPALVITAEFDPLRDDGEAYAERLKAAGIPVEVNRYDGMVHGFFHATDAFEKGRKAVEQAVNALRKVFY</sequence>
<dbReference type="InterPro" id="IPR029058">
    <property type="entry name" value="AB_hydrolase_fold"/>
</dbReference>
<dbReference type="Gene3D" id="3.40.50.1820">
    <property type="entry name" value="alpha/beta hydrolase"/>
    <property type="match status" value="1"/>
</dbReference>
<dbReference type="Pfam" id="PF07859">
    <property type="entry name" value="Abhydrolase_3"/>
    <property type="match status" value="1"/>
</dbReference>
<gene>
    <name evidence="4" type="ORF">PM3016_3787</name>
</gene>
<dbReference type="InterPro" id="IPR013094">
    <property type="entry name" value="AB_hydrolase_3"/>
</dbReference>
<evidence type="ECO:0000256" key="1">
    <source>
        <dbReference type="ARBA" id="ARBA00010515"/>
    </source>
</evidence>
<reference evidence="4 5" key="1">
    <citation type="journal article" date="2012" name="J. Bacteriol.">
        <title>Complete Genome Sequence of Paenibacillus mucilaginosus 3016, a Bacterium Functional as Microbial Fertilizer.</title>
        <authorList>
            <person name="Ma M."/>
            <person name="Wang Z."/>
            <person name="Li L."/>
            <person name="Jiang X."/>
            <person name="Guan D."/>
            <person name="Cao F."/>
            <person name="Chen H."/>
            <person name="Wang X."/>
            <person name="Shen D."/>
            <person name="Du B."/>
            <person name="Li J."/>
        </authorList>
    </citation>
    <scope>NUCLEOTIDE SEQUENCE [LARGE SCALE GENOMIC DNA]</scope>
    <source>
        <strain evidence="4 5">3016</strain>
    </source>
</reference>
<dbReference type="PANTHER" id="PTHR48081">
    <property type="entry name" value="AB HYDROLASE SUPERFAMILY PROTEIN C4A8.06C"/>
    <property type="match status" value="1"/>
</dbReference>
<dbReference type="InterPro" id="IPR050300">
    <property type="entry name" value="GDXG_lipolytic_enzyme"/>
</dbReference>
<dbReference type="ESTHER" id="9bacl-h6nd87">
    <property type="family name" value="Hormone-sensitive_lipase_like"/>
</dbReference>
<evidence type="ECO:0000259" key="3">
    <source>
        <dbReference type="Pfam" id="PF07859"/>
    </source>
</evidence>
<comment type="similarity">
    <text evidence="1">Belongs to the 'GDXG' lipolytic enzyme family.</text>
</comment>
<proteinExistence type="inferred from homology"/>
<dbReference type="PANTHER" id="PTHR48081:SF8">
    <property type="entry name" value="ALPHA_BETA HYDROLASE FOLD-3 DOMAIN-CONTAINING PROTEIN-RELATED"/>
    <property type="match status" value="1"/>
</dbReference>
<feature type="domain" description="Alpha/beta hydrolase fold-3" evidence="3">
    <location>
        <begin position="76"/>
        <end position="282"/>
    </location>
</feature>
<dbReference type="AlphaFoldDB" id="H6ND87"/>
<dbReference type="HOGENOM" id="CLU_012494_6_4_9"/>
<dbReference type="Proteomes" id="UP000007523">
    <property type="component" value="Chromosome"/>
</dbReference>
<dbReference type="RefSeq" id="WP_014370521.1">
    <property type="nucleotide sequence ID" value="NC_016935.1"/>
</dbReference>
<dbReference type="SUPFAM" id="SSF53474">
    <property type="entry name" value="alpha/beta-Hydrolases"/>
    <property type="match status" value="1"/>
</dbReference>